<comment type="subcellular location">
    <subcellularLocation>
        <location evidence="1">Cell inner membrane</location>
        <topology evidence="1">Multi-pass membrane protein</topology>
    </subcellularLocation>
    <subcellularLocation>
        <location evidence="8">Membrane</location>
        <topology evidence="8">Multi-pass membrane protein</topology>
    </subcellularLocation>
</comment>
<evidence type="ECO:0000256" key="4">
    <source>
        <dbReference type="ARBA" id="ARBA00022692"/>
    </source>
</evidence>
<feature type="transmembrane region" description="Helical" evidence="9">
    <location>
        <begin position="60"/>
        <end position="86"/>
    </location>
</feature>
<dbReference type="InterPro" id="IPR002898">
    <property type="entry name" value="MotA_ExbB_proton_chnl"/>
</dbReference>
<dbReference type="InterPro" id="IPR014172">
    <property type="entry name" value="TonB_ExbB_2"/>
</dbReference>
<dbReference type="GO" id="GO:0055085">
    <property type="term" value="P:transmembrane transport"/>
    <property type="evidence" value="ECO:0007669"/>
    <property type="project" value="InterPro"/>
</dbReference>
<keyword evidence="6 9" id="KW-1133">Transmembrane helix</keyword>
<keyword evidence="5 8" id="KW-0653">Protein transport</keyword>
<organism evidence="11 12">
    <name type="scientific">Campylobacter rectus RM3267</name>
    <dbReference type="NCBI Taxonomy" id="553218"/>
    <lineage>
        <taxon>Bacteria</taxon>
        <taxon>Pseudomonadati</taxon>
        <taxon>Campylobacterota</taxon>
        <taxon>Epsilonproteobacteria</taxon>
        <taxon>Campylobacterales</taxon>
        <taxon>Campylobacteraceae</taxon>
        <taxon>Campylobacter</taxon>
    </lineage>
</organism>
<dbReference type="EMBL" id="ACFU01000003">
    <property type="protein sequence ID" value="EEF14968.1"/>
    <property type="molecule type" value="Genomic_DNA"/>
</dbReference>
<dbReference type="PANTHER" id="PTHR30625:SF15">
    <property type="entry name" value="BIOPOLYMER TRANSPORT PROTEIN EXBB"/>
    <property type="match status" value="1"/>
</dbReference>
<feature type="transmembrane region" description="Helical" evidence="9">
    <location>
        <begin position="106"/>
        <end position="129"/>
    </location>
</feature>
<comment type="similarity">
    <text evidence="8">Belongs to the exbB/tolQ family.</text>
</comment>
<evidence type="ECO:0000259" key="10">
    <source>
        <dbReference type="Pfam" id="PF01618"/>
    </source>
</evidence>
<feature type="transmembrane region" description="Helical" evidence="9">
    <location>
        <begin position="14"/>
        <end position="39"/>
    </location>
</feature>
<dbReference type="NCBIfam" id="TIGR02805">
    <property type="entry name" value="exbB2"/>
    <property type="match status" value="1"/>
</dbReference>
<evidence type="ECO:0000313" key="12">
    <source>
        <dbReference type="Proteomes" id="UP000003082"/>
    </source>
</evidence>
<evidence type="ECO:0000313" key="11">
    <source>
        <dbReference type="EMBL" id="EEF14968.1"/>
    </source>
</evidence>
<dbReference type="PANTHER" id="PTHR30625">
    <property type="entry name" value="PROTEIN TOLQ"/>
    <property type="match status" value="1"/>
</dbReference>
<evidence type="ECO:0000256" key="5">
    <source>
        <dbReference type="ARBA" id="ARBA00022927"/>
    </source>
</evidence>
<evidence type="ECO:0000256" key="2">
    <source>
        <dbReference type="ARBA" id="ARBA00022448"/>
    </source>
</evidence>
<keyword evidence="4 9" id="KW-0812">Transmembrane</keyword>
<evidence type="ECO:0000256" key="9">
    <source>
        <dbReference type="SAM" id="Phobius"/>
    </source>
</evidence>
<dbReference type="GO" id="GO:0005886">
    <property type="term" value="C:plasma membrane"/>
    <property type="evidence" value="ECO:0007669"/>
    <property type="project" value="UniProtKB-SubCell"/>
</dbReference>
<comment type="caution">
    <text evidence="11">The sequence shown here is derived from an EMBL/GenBank/DDBJ whole genome shotgun (WGS) entry which is preliminary data.</text>
</comment>
<accession>B9CZF7</accession>
<evidence type="ECO:0000256" key="7">
    <source>
        <dbReference type="ARBA" id="ARBA00023136"/>
    </source>
</evidence>
<protein>
    <submittedName>
        <fullName evidence="11">TonB-system energizer ExbB</fullName>
    </submittedName>
</protein>
<keyword evidence="2 8" id="KW-0813">Transport</keyword>
<dbReference type="STRING" id="553218.CAMRE0001_1514"/>
<keyword evidence="12" id="KW-1185">Reference proteome</keyword>
<keyword evidence="3" id="KW-1003">Cell membrane</keyword>
<dbReference type="InterPro" id="IPR050790">
    <property type="entry name" value="ExbB/TolQ_transport"/>
</dbReference>
<dbReference type="AlphaFoldDB" id="B9CZF7"/>
<evidence type="ECO:0000256" key="1">
    <source>
        <dbReference type="ARBA" id="ARBA00004429"/>
    </source>
</evidence>
<evidence type="ECO:0000256" key="3">
    <source>
        <dbReference type="ARBA" id="ARBA00022475"/>
    </source>
</evidence>
<gene>
    <name evidence="11" type="primary">exbB</name>
    <name evidence="11" type="ORF">CAMRE0001_1514</name>
</gene>
<evidence type="ECO:0000256" key="6">
    <source>
        <dbReference type="ARBA" id="ARBA00022989"/>
    </source>
</evidence>
<dbReference type="Pfam" id="PF01618">
    <property type="entry name" value="MotA_ExbB"/>
    <property type="match status" value="1"/>
</dbReference>
<name>B9CZF7_CAMRE</name>
<keyword evidence="7 9" id="KW-0472">Membrane</keyword>
<proteinExistence type="inferred from homology"/>
<dbReference type="eggNOG" id="COG0811">
    <property type="taxonomic scope" value="Bacteria"/>
</dbReference>
<reference evidence="11 12" key="1">
    <citation type="submission" date="2008-08" db="EMBL/GenBank/DDBJ databases">
        <authorList>
            <person name="Madupu R."/>
            <person name="Durkin A.S."/>
            <person name="Torralba M."/>
            <person name="Methe B."/>
            <person name="Sutton G.G."/>
            <person name="Strausberg R.L."/>
            <person name="Nelson K.E."/>
        </authorList>
    </citation>
    <scope>NUCLEOTIDE SEQUENCE [LARGE SCALE GENOMIC DNA]</scope>
    <source>
        <strain evidence="11 12">RM3267</strain>
    </source>
</reference>
<dbReference type="Proteomes" id="UP000003082">
    <property type="component" value="Unassembled WGS sequence"/>
</dbReference>
<dbReference type="GO" id="GO:0017038">
    <property type="term" value="P:protein import"/>
    <property type="evidence" value="ECO:0007669"/>
    <property type="project" value="TreeGrafter"/>
</dbReference>
<feature type="domain" description="MotA/TolQ/ExbB proton channel" evidence="10">
    <location>
        <begin position="41"/>
        <end position="139"/>
    </location>
</feature>
<sequence>MVEMMSFLTQYIDYIIFSVLGAMSFIALGLGLERAIFFARFKQEYYKDLNELETDVTRNLTCIGVIGSNAPYVGLLGTVIGIIITFYDMGQSGNFETSTIMTGLSIALKATALGLCVAIPSLAIHSFALRSAQKKINEFKSLNGIK</sequence>
<evidence type="ECO:0000256" key="8">
    <source>
        <dbReference type="RuleBase" id="RU004057"/>
    </source>
</evidence>